<keyword evidence="8" id="KW-0460">Magnesium</keyword>
<keyword evidence="14" id="KW-1185">Reference proteome</keyword>
<keyword evidence="9" id="KW-0828">Tyrosine catabolism</keyword>
<gene>
    <name evidence="13" type="primary">fahA</name>
    <name evidence="13" type="ORF">OMP39_11985</name>
</gene>
<evidence type="ECO:0000256" key="7">
    <source>
        <dbReference type="ARBA" id="ARBA00022837"/>
    </source>
</evidence>
<evidence type="ECO:0000256" key="8">
    <source>
        <dbReference type="ARBA" id="ARBA00022842"/>
    </source>
</evidence>
<evidence type="ECO:0000259" key="11">
    <source>
        <dbReference type="Pfam" id="PF01557"/>
    </source>
</evidence>
<keyword evidence="5" id="KW-0479">Metal-binding</keyword>
<evidence type="ECO:0000256" key="3">
    <source>
        <dbReference type="ARBA" id="ARBA00004782"/>
    </source>
</evidence>
<protein>
    <recommendedName>
        <fullName evidence="4">fumarylacetoacetase</fullName>
        <ecNumber evidence="4">3.7.1.2</ecNumber>
    </recommendedName>
</protein>
<dbReference type="RefSeq" id="WP_264891951.1">
    <property type="nucleotide sequence ID" value="NZ_CP110257.1"/>
</dbReference>
<accession>A0ABY6MQV7</accession>
<evidence type="ECO:0000313" key="14">
    <source>
        <dbReference type="Proteomes" id="UP001163266"/>
    </source>
</evidence>
<keyword evidence="10" id="KW-0585">Phenylalanine catabolism</keyword>
<reference evidence="13" key="1">
    <citation type="submission" date="2022-10" db="EMBL/GenBank/DDBJ databases">
        <title>Complete genome sequence of Schlegelella aquatica LMG 23380.</title>
        <authorList>
            <person name="Musilova J."/>
            <person name="Kourilova X."/>
            <person name="Bezdicek M."/>
            <person name="Hermankova K."/>
            <person name="Obruca S."/>
            <person name="Sedlar K."/>
        </authorList>
    </citation>
    <scope>NUCLEOTIDE SEQUENCE</scope>
    <source>
        <strain evidence="13">LMG 23380</strain>
    </source>
</reference>
<comment type="pathway">
    <text evidence="3">Amino-acid degradation; L-phenylalanine degradation; acetoacetate and fumarate from L-phenylalanine: step 6/6.</text>
</comment>
<dbReference type="SUPFAM" id="SSF56529">
    <property type="entry name" value="FAH"/>
    <property type="match status" value="1"/>
</dbReference>
<dbReference type="SUPFAM" id="SSF63433">
    <property type="entry name" value="Fumarylacetoacetate hydrolase, FAH, N-terminal domain"/>
    <property type="match status" value="1"/>
</dbReference>
<evidence type="ECO:0000256" key="5">
    <source>
        <dbReference type="ARBA" id="ARBA00022723"/>
    </source>
</evidence>
<dbReference type="EMBL" id="CP110257">
    <property type="protein sequence ID" value="UZD54382.1"/>
    <property type="molecule type" value="Genomic_DNA"/>
</dbReference>
<evidence type="ECO:0000256" key="6">
    <source>
        <dbReference type="ARBA" id="ARBA00022801"/>
    </source>
</evidence>
<feature type="domain" description="Fumarylacetoacetase-like C-terminal" evidence="11">
    <location>
        <begin position="163"/>
        <end position="433"/>
    </location>
</feature>
<keyword evidence="6 13" id="KW-0378">Hydrolase</keyword>
<evidence type="ECO:0000259" key="12">
    <source>
        <dbReference type="Pfam" id="PF09298"/>
    </source>
</evidence>
<dbReference type="EC" id="3.7.1.2" evidence="4"/>
<dbReference type="GO" id="GO:0004334">
    <property type="term" value="F:fumarylacetoacetase activity"/>
    <property type="evidence" value="ECO:0007669"/>
    <property type="project" value="UniProtKB-EC"/>
</dbReference>
<dbReference type="Gene3D" id="2.30.30.230">
    <property type="entry name" value="Fumarylacetoacetase, N-terminal domain"/>
    <property type="match status" value="1"/>
</dbReference>
<evidence type="ECO:0000256" key="9">
    <source>
        <dbReference type="ARBA" id="ARBA00022878"/>
    </source>
</evidence>
<comment type="cofactor">
    <cofactor evidence="1">
        <name>Ca(2+)</name>
        <dbReference type="ChEBI" id="CHEBI:29108"/>
    </cofactor>
</comment>
<evidence type="ECO:0000256" key="2">
    <source>
        <dbReference type="ARBA" id="ARBA00001946"/>
    </source>
</evidence>
<evidence type="ECO:0000256" key="4">
    <source>
        <dbReference type="ARBA" id="ARBA00012094"/>
    </source>
</evidence>
<comment type="cofactor">
    <cofactor evidence="2">
        <name>Mg(2+)</name>
        <dbReference type="ChEBI" id="CHEBI:18420"/>
    </cofactor>
</comment>
<dbReference type="InterPro" id="IPR011234">
    <property type="entry name" value="Fumarylacetoacetase-like_C"/>
</dbReference>
<dbReference type="Gene3D" id="3.90.850.10">
    <property type="entry name" value="Fumarylacetoacetase-like, C-terminal domain"/>
    <property type="match status" value="1"/>
</dbReference>
<dbReference type="InterPro" id="IPR036462">
    <property type="entry name" value="Fumarylacetoacetase_N_sf"/>
</dbReference>
<dbReference type="Proteomes" id="UP001163266">
    <property type="component" value="Chromosome"/>
</dbReference>
<dbReference type="PANTHER" id="PTHR43069:SF2">
    <property type="entry name" value="FUMARYLACETOACETASE"/>
    <property type="match status" value="1"/>
</dbReference>
<sequence length="441" mass="47627">MSPINETHDPALRSWVDSANRPDHDFPIQNLPFASFRRRGRDEPWRGGVAIGDAIVDLAALHRVQPFEGVAAQALAAAAQPQLNELMALGPAHWSALRLALSRALREGSAQRAVVEPCLVDQAEAEYGLPARIGDYTDFYTGIHHATAVGKLFRPDNPLLPNYKWVPIGYHGRSSSIGVSGQTFRRPLGQTKGPQDAAPRFGPCQRLDYELELGVFVGPGNALGEPIPMAEAEDHVFGVVLLNDWSARDIQAWEYQPLGPFLAKNFATTISPWIVTLEALAPFRVPFAHPEGDPQPLPYLDSPDNRARGGIDLTLEVWLQTEAMRRAGEPPHRLMASNFADAYWTVAQMVAHHTVNGCNLQAGDLLGTGTQSGPGEDQGGSLLELTCGGQKPVRLPNGETRTFLQDGDTVLLRAYAAGAGRARIGFGECAGTVLPAPALVV</sequence>
<dbReference type="InterPro" id="IPR036663">
    <property type="entry name" value="Fumarylacetoacetase_C_sf"/>
</dbReference>
<dbReference type="InterPro" id="IPR015377">
    <property type="entry name" value="Fumarylacetoacetase_N"/>
</dbReference>
<dbReference type="PANTHER" id="PTHR43069">
    <property type="entry name" value="FUMARYLACETOACETASE"/>
    <property type="match status" value="1"/>
</dbReference>
<dbReference type="InterPro" id="IPR005959">
    <property type="entry name" value="Fumarylacetoacetase"/>
</dbReference>
<dbReference type="NCBIfam" id="TIGR01266">
    <property type="entry name" value="fum_ac_acetase"/>
    <property type="match status" value="1"/>
</dbReference>
<keyword evidence="7" id="KW-0106">Calcium</keyword>
<evidence type="ECO:0000313" key="13">
    <source>
        <dbReference type="EMBL" id="UZD54382.1"/>
    </source>
</evidence>
<evidence type="ECO:0000256" key="10">
    <source>
        <dbReference type="ARBA" id="ARBA00023232"/>
    </source>
</evidence>
<name>A0ABY6MQV7_9BURK</name>
<proteinExistence type="predicted"/>
<organism evidence="13 14">
    <name type="scientific">Caldimonas aquatica</name>
    <dbReference type="NCBI Taxonomy" id="376175"/>
    <lineage>
        <taxon>Bacteria</taxon>
        <taxon>Pseudomonadati</taxon>
        <taxon>Pseudomonadota</taxon>
        <taxon>Betaproteobacteria</taxon>
        <taxon>Burkholderiales</taxon>
        <taxon>Sphaerotilaceae</taxon>
        <taxon>Caldimonas</taxon>
    </lineage>
</organism>
<feature type="domain" description="Fumarylacetoacetase N-terminal" evidence="12">
    <location>
        <begin position="29"/>
        <end position="130"/>
    </location>
</feature>
<dbReference type="Pfam" id="PF09298">
    <property type="entry name" value="FAA_hydrolase_N"/>
    <property type="match status" value="1"/>
</dbReference>
<dbReference type="Pfam" id="PF01557">
    <property type="entry name" value="FAA_hydrolase"/>
    <property type="match status" value="1"/>
</dbReference>
<evidence type="ECO:0000256" key="1">
    <source>
        <dbReference type="ARBA" id="ARBA00001913"/>
    </source>
</evidence>